<organism evidence="1 2">
    <name type="scientific">Clitoria ternatea</name>
    <name type="common">Butterfly pea</name>
    <dbReference type="NCBI Taxonomy" id="43366"/>
    <lineage>
        <taxon>Eukaryota</taxon>
        <taxon>Viridiplantae</taxon>
        <taxon>Streptophyta</taxon>
        <taxon>Embryophyta</taxon>
        <taxon>Tracheophyta</taxon>
        <taxon>Spermatophyta</taxon>
        <taxon>Magnoliopsida</taxon>
        <taxon>eudicotyledons</taxon>
        <taxon>Gunneridae</taxon>
        <taxon>Pentapetalae</taxon>
        <taxon>rosids</taxon>
        <taxon>fabids</taxon>
        <taxon>Fabales</taxon>
        <taxon>Fabaceae</taxon>
        <taxon>Papilionoideae</taxon>
        <taxon>50 kb inversion clade</taxon>
        <taxon>NPAAA clade</taxon>
        <taxon>indigoferoid/millettioid clade</taxon>
        <taxon>Phaseoleae</taxon>
        <taxon>Clitoria</taxon>
    </lineage>
</organism>
<name>A0AAN9P3E9_CLITE</name>
<keyword evidence="2" id="KW-1185">Reference proteome</keyword>
<gene>
    <name evidence="1" type="ORF">RJT34_19238</name>
</gene>
<comment type="caution">
    <text evidence="1">The sequence shown here is derived from an EMBL/GenBank/DDBJ whole genome shotgun (WGS) entry which is preliminary data.</text>
</comment>
<dbReference type="AlphaFoldDB" id="A0AAN9P3E9"/>
<accession>A0AAN9P3E9</accession>
<dbReference type="EMBL" id="JAYKXN010000005">
    <property type="protein sequence ID" value="KAK7284492.1"/>
    <property type="molecule type" value="Genomic_DNA"/>
</dbReference>
<evidence type="ECO:0000313" key="2">
    <source>
        <dbReference type="Proteomes" id="UP001359559"/>
    </source>
</evidence>
<evidence type="ECO:0000313" key="1">
    <source>
        <dbReference type="EMBL" id="KAK7284492.1"/>
    </source>
</evidence>
<protein>
    <submittedName>
        <fullName evidence="1">Uncharacterized protein</fullName>
    </submittedName>
</protein>
<dbReference type="Proteomes" id="UP001359559">
    <property type="component" value="Unassembled WGS sequence"/>
</dbReference>
<reference evidence="1 2" key="1">
    <citation type="submission" date="2024-01" db="EMBL/GenBank/DDBJ databases">
        <title>The genomes of 5 underutilized Papilionoideae crops provide insights into root nodulation and disease resistance.</title>
        <authorList>
            <person name="Yuan L."/>
        </authorList>
    </citation>
    <scope>NUCLEOTIDE SEQUENCE [LARGE SCALE GENOMIC DNA]</scope>
    <source>
        <strain evidence="1">LY-2023</strain>
        <tissue evidence="1">Leaf</tissue>
    </source>
</reference>
<sequence length="80" mass="8825">MGSVTRNKRIIAGIANMPGEFLCSKCQEKKQGSCSSLEGSALSMGIHWSLMLESKFDHTHAAFLITHSRLSRLFGGKRKD</sequence>
<proteinExistence type="predicted"/>